<feature type="compositionally biased region" description="Acidic residues" evidence="1">
    <location>
        <begin position="308"/>
        <end position="322"/>
    </location>
</feature>
<dbReference type="AlphaFoldDB" id="A0A135TN59"/>
<feature type="compositionally biased region" description="Low complexity" evidence="1">
    <location>
        <begin position="198"/>
        <end position="213"/>
    </location>
</feature>
<feature type="compositionally biased region" description="Basic residues" evidence="1">
    <location>
        <begin position="380"/>
        <end position="392"/>
    </location>
</feature>
<feature type="region of interest" description="Disordered" evidence="1">
    <location>
        <begin position="125"/>
        <end position="392"/>
    </location>
</feature>
<dbReference type="OrthoDB" id="63113at2759"/>
<feature type="compositionally biased region" description="Low complexity" evidence="1">
    <location>
        <begin position="245"/>
        <end position="256"/>
    </location>
</feature>
<proteinExistence type="predicted"/>
<accession>A0A135TN59</accession>
<dbReference type="Proteomes" id="UP000070054">
    <property type="component" value="Unassembled WGS sequence"/>
</dbReference>
<dbReference type="EMBL" id="JEMN01001068">
    <property type="protein sequence ID" value="KXH49626.1"/>
    <property type="molecule type" value="Genomic_DNA"/>
</dbReference>
<feature type="compositionally biased region" description="Acidic residues" evidence="1">
    <location>
        <begin position="47"/>
        <end position="77"/>
    </location>
</feature>
<feature type="region of interest" description="Disordered" evidence="1">
    <location>
        <begin position="1"/>
        <end position="86"/>
    </location>
</feature>
<organism evidence="2 3">
    <name type="scientific">Colletotrichum nymphaeae SA-01</name>
    <dbReference type="NCBI Taxonomy" id="1460502"/>
    <lineage>
        <taxon>Eukaryota</taxon>
        <taxon>Fungi</taxon>
        <taxon>Dikarya</taxon>
        <taxon>Ascomycota</taxon>
        <taxon>Pezizomycotina</taxon>
        <taxon>Sordariomycetes</taxon>
        <taxon>Hypocreomycetidae</taxon>
        <taxon>Glomerellales</taxon>
        <taxon>Glomerellaceae</taxon>
        <taxon>Colletotrichum</taxon>
        <taxon>Colletotrichum acutatum species complex</taxon>
    </lineage>
</organism>
<evidence type="ECO:0000313" key="3">
    <source>
        <dbReference type="Proteomes" id="UP000070054"/>
    </source>
</evidence>
<feature type="compositionally biased region" description="Basic and acidic residues" evidence="1">
    <location>
        <begin position="125"/>
        <end position="143"/>
    </location>
</feature>
<feature type="compositionally biased region" description="Basic and acidic residues" evidence="1">
    <location>
        <begin position="351"/>
        <end position="370"/>
    </location>
</feature>
<keyword evidence="3" id="KW-1185">Reference proteome</keyword>
<gene>
    <name evidence="2" type="ORF">CNYM01_07619</name>
</gene>
<protein>
    <submittedName>
        <fullName evidence="2">Prenylated Rab acceptor 1</fullName>
    </submittedName>
</protein>
<name>A0A135TN59_9PEZI</name>
<sequence>MDNSDTQGVGLVSRGKRFASDPLRFTGTDVGERTTALRRGYDYQHSDDDEDDSEDDSEDSEESSSEDDEEEEEEIDWDQLSPRERDEALAQRALARIRRAQERGKLEVNLSKEEMAALERRRKRIEKEARKQERKQRREKEQRFAIPLSQFQPTSSRRRSPTLALEDDLPRHPSPGTFANVQDGGAMPPMGYFPPPNASRTRPRSATSASQRPTSRIMGERGSSPFNYAYVQGPPGQRLPPDNMSPASSTSSLPKSRNGVDPFQFQTEGPASAARRNVSGSTDGRRTSVAPPTGRGGRAPRGPPPEESSSEESSEASSEESTSDGIGNGAQIVEPPQRPPSSGPTTRRGRKEAVAVEEAAAREPAREVSRGKKSANPSPSKRKPTGGRRKKK</sequence>
<evidence type="ECO:0000313" key="2">
    <source>
        <dbReference type="EMBL" id="KXH49626.1"/>
    </source>
</evidence>
<reference evidence="2 3" key="1">
    <citation type="submission" date="2014-02" db="EMBL/GenBank/DDBJ databases">
        <title>The genome sequence of Colletotrichum nymphaeae SA-01.</title>
        <authorList>
            <person name="Baroncelli R."/>
            <person name="Thon M.R."/>
        </authorList>
    </citation>
    <scope>NUCLEOTIDE SEQUENCE [LARGE SCALE GENOMIC DNA]</scope>
    <source>
        <strain evidence="2 3">SA-01</strain>
    </source>
</reference>
<comment type="caution">
    <text evidence="2">The sequence shown here is derived from an EMBL/GenBank/DDBJ whole genome shotgun (WGS) entry which is preliminary data.</text>
</comment>
<evidence type="ECO:0000256" key="1">
    <source>
        <dbReference type="SAM" id="MobiDB-lite"/>
    </source>
</evidence>